<dbReference type="eggNOG" id="ENOG502SW7Y">
    <property type="taxonomic scope" value="Eukaryota"/>
</dbReference>
<dbReference type="EMBL" id="AMBO01000279">
    <property type="protein sequence ID" value="EKD02585.1"/>
    <property type="molecule type" value="Genomic_DNA"/>
</dbReference>
<dbReference type="InterPro" id="IPR036397">
    <property type="entry name" value="RNaseH_sf"/>
</dbReference>
<dbReference type="Proteomes" id="UP000006757">
    <property type="component" value="Unassembled WGS sequence"/>
</dbReference>
<dbReference type="InParanoid" id="K1VEY6"/>
<proteinExistence type="predicted"/>
<evidence type="ECO:0000313" key="2">
    <source>
        <dbReference type="Proteomes" id="UP000006757"/>
    </source>
</evidence>
<reference evidence="1 2" key="1">
    <citation type="journal article" date="2012" name="Eukaryot. Cell">
        <title>Genome sequence of the Trichosporon asahii environmental strain CBS 8904.</title>
        <authorList>
            <person name="Yang R.Y."/>
            <person name="Li H.T."/>
            <person name="Zhu H."/>
            <person name="Zhou G.P."/>
            <person name="Wang M."/>
            <person name="Wang L."/>
        </authorList>
    </citation>
    <scope>NUCLEOTIDE SEQUENCE [LARGE SCALE GENOMIC DNA]</scope>
    <source>
        <strain evidence="1 2">CBS 8904</strain>
    </source>
</reference>
<evidence type="ECO:0000313" key="1">
    <source>
        <dbReference type="EMBL" id="EKD02585.1"/>
    </source>
</evidence>
<keyword evidence="2" id="KW-1185">Reference proteome</keyword>
<dbReference type="Gene3D" id="3.30.420.10">
    <property type="entry name" value="Ribonuclease H-like superfamily/Ribonuclease H"/>
    <property type="match status" value="1"/>
</dbReference>
<gene>
    <name evidence="1" type="ORF">A1Q2_03107</name>
</gene>
<dbReference type="HOGENOM" id="CLU_759071_0_0_1"/>
<sequence>MPGAVITPGMRGIAIGMRYNYTPEQIAARIKCSPRSVRRLFKRVDSEGEKAALHAGKSTGRPPALSEAQELDLIDSIRRDHQKYVSQHAQERRISRRTVTRCMKEHRLVSAIQQRRPFLSARSIFMRFMWSYWMSQVDFRKLFYSDESCFRLGGFRQLIIRPIGAAMHAEFIGPRLPGEGQALHIWGVIGFNIKLPLVAFRLLGQKQLKSIGNVGFVPEASLVPSKNKKGETKMVLPSTIGAPQYQEQILQQFFDRTREEIDRHCPGWELVEDNAPPHNCATSDRVREQQGLRRSPHPPCSPELWRAIKIRIAQRRERPKNLVELWEAICEEYENISQDEINSWIMAQFRRRAAVEQMGGRSIGL</sequence>
<dbReference type="GO" id="GO:0003676">
    <property type="term" value="F:nucleic acid binding"/>
    <property type="evidence" value="ECO:0007669"/>
    <property type="project" value="InterPro"/>
</dbReference>
<organism evidence="1 2">
    <name type="scientific">Trichosporon asahii var. asahii (strain CBS 8904)</name>
    <name type="common">Yeast</name>
    <dbReference type="NCBI Taxonomy" id="1220162"/>
    <lineage>
        <taxon>Eukaryota</taxon>
        <taxon>Fungi</taxon>
        <taxon>Dikarya</taxon>
        <taxon>Basidiomycota</taxon>
        <taxon>Agaricomycotina</taxon>
        <taxon>Tremellomycetes</taxon>
        <taxon>Trichosporonales</taxon>
        <taxon>Trichosporonaceae</taxon>
        <taxon>Trichosporon</taxon>
    </lineage>
</organism>
<comment type="caution">
    <text evidence="1">The sequence shown here is derived from an EMBL/GenBank/DDBJ whole genome shotgun (WGS) entry which is preliminary data.</text>
</comment>
<dbReference type="InterPro" id="IPR009057">
    <property type="entry name" value="Homeodomain-like_sf"/>
</dbReference>
<dbReference type="STRING" id="1220162.K1VEY6"/>
<protein>
    <submittedName>
        <fullName evidence="1">Transposase-like protein</fullName>
    </submittedName>
</protein>
<name>K1VEY6_TRIAC</name>
<dbReference type="SUPFAM" id="SSF46689">
    <property type="entry name" value="Homeodomain-like"/>
    <property type="match status" value="1"/>
</dbReference>
<accession>K1VEY6</accession>
<dbReference type="AlphaFoldDB" id="K1VEY6"/>
<dbReference type="Pfam" id="PF13551">
    <property type="entry name" value="HTH_29"/>
    <property type="match status" value="1"/>
</dbReference>